<dbReference type="InterPro" id="IPR029787">
    <property type="entry name" value="Nucleotide_cyclase"/>
</dbReference>
<proteinExistence type="predicted"/>
<reference evidence="7 8" key="2">
    <citation type="submission" date="2021-02" db="EMBL/GenBank/DDBJ databases">
        <title>Sulfurospirillum tamanensis sp. nov.</title>
        <authorList>
            <person name="Frolova A."/>
            <person name="Merkel A."/>
            <person name="Slobodkin A."/>
        </authorList>
    </citation>
    <scope>NUCLEOTIDE SEQUENCE [LARGE SCALE GENOMIC DNA]</scope>
    <source>
        <strain evidence="7 8">T05b</strain>
    </source>
</reference>
<dbReference type="InterPro" id="IPR043128">
    <property type="entry name" value="Rev_trsase/Diguanyl_cyclase"/>
</dbReference>
<dbReference type="SMART" id="SM00267">
    <property type="entry name" value="GGDEF"/>
    <property type="match status" value="1"/>
</dbReference>
<dbReference type="InterPro" id="IPR000014">
    <property type="entry name" value="PAS"/>
</dbReference>
<protein>
    <submittedName>
        <fullName evidence="7">EAL domain-containing protein</fullName>
    </submittedName>
</protein>
<dbReference type="PANTHER" id="PTHR33121">
    <property type="entry name" value="CYCLIC DI-GMP PHOSPHODIESTERASE PDEF"/>
    <property type="match status" value="1"/>
</dbReference>
<dbReference type="InterPro" id="IPR001789">
    <property type="entry name" value="Sig_transdc_resp-reg_receiver"/>
</dbReference>
<dbReference type="CDD" id="cd00130">
    <property type="entry name" value="PAS"/>
    <property type="match status" value="1"/>
</dbReference>
<feature type="domain" description="GGDEF" evidence="6">
    <location>
        <begin position="300"/>
        <end position="429"/>
    </location>
</feature>
<feature type="domain" description="EAL" evidence="5">
    <location>
        <begin position="440"/>
        <end position="679"/>
    </location>
</feature>
<evidence type="ECO:0000259" key="4">
    <source>
        <dbReference type="PROSITE" id="PS50113"/>
    </source>
</evidence>
<dbReference type="Pfam" id="PF08447">
    <property type="entry name" value="PAS_3"/>
    <property type="match status" value="1"/>
</dbReference>
<dbReference type="Gene3D" id="3.20.20.450">
    <property type="entry name" value="EAL domain"/>
    <property type="match status" value="1"/>
</dbReference>
<evidence type="ECO:0000259" key="3">
    <source>
        <dbReference type="PROSITE" id="PS50112"/>
    </source>
</evidence>
<dbReference type="InterPro" id="IPR050706">
    <property type="entry name" value="Cyclic-di-GMP_PDE-like"/>
</dbReference>
<comment type="caution">
    <text evidence="7">The sequence shown here is derived from an EMBL/GenBank/DDBJ whole genome shotgun (WGS) entry which is preliminary data.</text>
</comment>
<dbReference type="InterPro" id="IPR001633">
    <property type="entry name" value="EAL_dom"/>
</dbReference>
<dbReference type="SUPFAM" id="SSF141868">
    <property type="entry name" value="EAL domain-like"/>
    <property type="match status" value="1"/>
</dbReference>
<dbReference type="InterPro" id="IPR001610">
    <property type="entry name" value="PAC"/>
</dbReference>
<name>A0ABS2WSX3_9BACT</name>
<dbReference type="PANTHER" id="PTHR33121:SF71">
    <property type="entry name" value="OXYGEN SENSOR PROTEIN DOSP"/>
    <property type="match status" value="1"/>
</dbReference>
<dbReference type="SMART" id="SM00052">
    <property type="entry name" value="EAL"/>
    <property type="match status" value="1"/>
</dbReference>
<organism evidence="7 8">
    <name type="scientific">Sulfurospirillum tamanense</name>
    <dbReference type="NCBI Taxonomy" id="2813362"/>
    <lineage>
        <taxon>Bacteria</taxon>
        <taxon>Pseudomonadati</taxon>
        <taxon>Campylobacterota</taxon>
        <taxon>Epsilonproteobacteria</taxon>
        <taxon>Campylobacterales</taxon>
        <taxon>Sulfurospirillaceae</taxon>
        <taxon>Sulfurospirillum</taxon>
    </lineage>
</organism>
<keyword evidence="8" id="KW-1185">Reference proteome</keyword>
<accession>A0ABS2WSX3</accession>
<dbReference type="Gene3D" id="3.30.70.270">
    <property type="match status" value="1"/>
</dbReference>
<dbReference type="SUPFAM" id="SSF52172">
    <property type="entry name" value="CheY-like"/>
    <property type="match status" value="1"/>
</dbReference>
<evidence type="ECO:0000313" key="7">
    <source>
        <dbReference type="EMBL" id="MBN2964759.1"/>
    </source>
</evidence>
<dbReference type="PROSITE" id="PS50112">
    <property type="entry name" value="PAS"/>
    <property type="match status" value="1"/>
</dbReference>
<dbReference type="NCBIfam" id="TIGR00229">
    <property type="entry name" value="sensory_box"/>
    <property type="match status" value="1"/>
</dbReference>
<reference evidence="8" key="1">
    <citation type="submission" date="2021-02" db="EMBL/GenBank/DDBJ databases">
        <title>Sulfurospirillum tamanensis sp. nov.</title>
        <authorList>
            <person name="Merkel A.Y."/>
        </authorList>
    </citation>
    <scope>NUCLEOTIDE SEQUENCE [LARGE SCALE GENOMIC DNA]</scope>
    <source>
        <strain evidence="8">T05b</strain>
    </source>
</reference>
<feature type="domain" description="PAS" evidence="3">
    <location>
        <begin position="134"/>
        <end position="203"/>
    </location>
</feature>
<dbReference type="InterPro" id="IPR035965">
    <property type="entry name" value="PAS-like_dom_sf"/>
</dbReference>
<dbReference type="Pfam" id="PF00990">
    <property type="entry name" value="GGDEF"/>
    <property type="match status" value="1"/>
</dbReference>
<dbReference type="PROSITE" id="PS50110">
    <property type="entry name" value="RESPONSE_REGULATORY"/>
    <property type="match status" value="1"/>
</dbReference>
<evidence type="ECO:0000256" key="1">
    <source>
        <dbReference type="PROSITE-ProRule" id="PRU00169"/>
    </source>
</evidence>
<dbReference type="RefSeq" id="WP_205459309.1">
    <property type="nucleotide sequence ID" value="NZ_JAFHKK010000016.1"/>
</dbReference>
<dbReference type="PROSITE" id="PS50887">
    <property type="entry name" value="GGDEF"/>
    <property type="match status" value="1"/>
</dbReference>
<dbReference type="SUPFAM" id="SSF55785">
    <property type="entry name" value="PYP-like sensor domain (PAS domain)"/>
    <property type="match status" value="1"/>
</dbReference>
<dbReference type="PROSITE" id="PS50883">
    <property type="entry name" value="EAL"/>
    <property type="match status" value="1"/>
</dbReference>
<sequence>MRRIEILYIEWEDALAQNVIALLRPLSEHLYHATSVHEALRVFKSDLPPFVIMSASSSKGINIDLCKTFKTLSPKTKILLHVNPEESTVLLDAISFGVDTFALKPLNKPSFLATVQTMMHTFFATQKAEEALHLTRQLTRAFETSTIVSKTDLRGIITYANKAFEKISGYTQEELVGKPHNIVRHPDMDKSVFEDMWNVISHGQIWKGVVKNRHKDGGPYVVEATIIPILDTQGKVVEYMSIRHDISQLATRNSYLQDVIAQNEEIVKVKSNELLEKLYKDEITKLPNSLALQRDIPRFEGGTLFLLDINNFNIFNKLYGFAFGDILLQEVTKHIMFLCGNKEILYKLSADRYALLTHEHSQAHIDDTCNQIFAYFDTTEITVETIESFISFSIGVAKIEDGRDAIVDAEFALDISKKHGKRFKVVYDSGSSQIREELESIGWLNKTREFIHKDMIVPYFQPIVDVHTKAVHKYECLARVIDGDLVIPPLMFINAATKLGLLTSVTKSMINKSFQYFAGKDIRFSINITERDIMDGYLMEFIRFKAERYGIDPHNVTFEILENITLSKESDLITGTIGLVKDYGCDIAIDDFGSENSNFSRLLSLQSDYIKIDGSFVHNCDKDPEKQKIIDAIVQLAKRLGIKSIAEFVSTEAIFDTIKALGVDYAQGYLFGKPEPNTL</sequence>
<dbReference type="SUPFAM" id="SSF55073">
    <property type="entry name" value="Nucleotide cyclase"/>
    <property type="match status" value="1"/>
</dbReference>
<reference evidence="7 8" key="3">
    <citation type="submission" date="2021-02" db="EMBL/GenBank/DDBJ databases">
        <authorList>
            <person name="Merkel A.Y."/>
        </authorList>
    </citation>
    <scope>NUCLEOTIDE SEQUENCE [LARGE SCALE GENOMIC DNA]</scope>
    <source>
        <strain evidence="7 8">T05b</strain>
    </source>
</reference>
<dbReference type="InterPro" id="IPR011006">
    <property type="entry name" value="CheY-like_superfamily"/>
</dbReference>
<dbReference type="SMART" id="SM00091">
    <property type="entry name" value="PAS"/>
    <property type="match status" value="1"/>
</dbReference>
<evidence type="ECO:0000259" key="2">
    <source>
        <dbReference type="PROSITE" id="PS50110"/>
    </source>
</evidence>
<gene>
    <name evidence="7" type="ORF">JWV37_08195</name>
</gene>
<dbReference type="InterPro" id="IPR013655">
    <property type="entry name" value="PAS_fold_3"/>
</dbReference>
<comment type="caution">
    <text evidence="1">Lacks conserved residue(s) required for the propagation of feature annotation.</text>
</comment>
<dbReference type="Gene3D" id="3.30.450.20">
    <property type="entry name" value="PAS domain"/>
    <property type="match status" value="1"/>
</dbReference>
<dbReference type="Gene3D" id="3.40.50.2300">
    <property type="match status" value="1"/>
</dbReference>
<dbReference type="PROSITE" id="PS50113">
    <property type="entry name" value="PAC"/>
    <property type="match status" value="1"/>
</dbReference>
<dbReference type="Pfam" id="PF00563">
    <property type="entry name" value="EAL"/>
    <property type="match status" value="1"/>
</dbReference>
<dbReference type="Proteomes" id="UP000703590">
    <property type="component" value="Unassembled WGS sequence"/>
</dbReference>
<evidence type="ECO:0000259" key="5">
    <source>
        <dbReference type="PROSITE" id="PS50883"/>
    </source>
</evidence>
<dbReference type="CDD" id="cd01948">
    <property type="entry name" value="EAL"/>
    <property type="match status" value="1"/>
</dbReference>
<feature type="domain" description="PAC" evidence="4">
    <location>
        <begin position="204"/>
        <end position="258"/>
    </location>
</feature>
<dbReference type="SMART" id="SM00086">
    <property type="entry name" value="PAC"/>
    <property type="match status" value="1"/>
</dbReference>
<dbReference type="InterPro" id="IPR000700">
    <property type="entry name" value="PAS-assoc_C"/>
</dbReference>
<dbReference type="InterPro" id="IPR035919">
    <property type="entry name" value="EAL_sf"/>
</dbReference>
<evidence type="ECO:0000313" key="8">
    <source>
        <dbReference type="Proteomes" id="UP000703590"/>
    </source>
</evidence>
<dbReference type="EMBL" id="JAFHKK010000016">
    <property type="protein sequence ID" value="MBN2964759.1"/>
    <property type="molecule type" value="Genomic_DNA"/>
</dbReference>
<feature type="domain" description="Response regulatory" evidence="2">
    <location>
        <begin position="5"/>
        <end position="119"/>
    </location>
</feature>
<dbReference type="InterPro" id="IPR000160">
    <property type="entry name" value="GGDEF_dom"/>
</dbReference>
<evidence type="ECO:0000259" key="6">
    <source>
        <dbReference type="PROSITE" id="PS50887"/>
    </source>
</evidence>